<dbReference type="EMBL" id="CP137852">
    <property type="protein sequence ID" value="WPB86681.1"/>
    <property type="molecule type" value="Genomic_DNA"/>
</dbReference>
<sequence>MSVERAARFGLFLGLWLVLAGGVAGLGFGLLAAGLATWASARLMPGRMRLGDPLAALRLLGRTAVQTLLAGTDIARRAFAPSMNLRPGMVMHMTALPEGTARDGFTALASLAPGALPAGSEGAAVVVHALDTRLPVAADLGATEALYARAGGRHG</sequence>
<dbReference type="InterPro" id="IPR002758">
    <property type="entry name" value="Cation_antiport_E"/>
</dbReference>
<keyword evidence="3" id="KW-1003">Cell membrane</keyword>
<dbReference type="PANTHER" id="PTHR34584">
    <property type="entry name" value="NA(+)/H(+) ANTIPORTER SUBUNIT E1"/>
    <property type="match status" value="1"/>
</dbReference>
<dbReference type="RefSeq" id="WP_318650650.1">
    <property type="nucleotide sequence ID" value="NZ_CP137852.1"/>
</dbReference>
<comment type="similarity">
    <text evidence="2">Belongs to the CPA3 antiporters (TC 2.A.63) subunit E family.</text>
</comment>
<dbReference type="Proteomes" id="UP001305521">
    <property type="component" value="Chromosome"/>
</dbReference>
<evidence type="ECO:0000313" key="8">
    <source>
        <dbReference type="EMBL" id="WPB86681.1"/>
    </source>
</evidence>
<gene>
    <name evidence="8" type="ORF">R9Z33_07330</name>
</gene>
<name>A0ABZ0PMJ3_9PROT</name>
<evidence type="ECO:0000313" key="9">
    <source>
        <dbReference type="Proteomes" id="UP001305521"/>
    </source>
</evidence>
<keyword evidence="5 7" id="KW-1133">Transmembrane helix</keyword>
<protein>
    <submittedName>
        <fullName evidence="8">Na+/H+ antiporter subunit E</fullName>
    </submittedName>
</protein>
<comment type="subcellular location">
    <subcellularLocation>
        <location evidence="1">Cell membrane</location>
        <topology evidence="1">Multi-pass membrane protein</topology>
    </subcellularLocation>
</comment>
<evidence type="ECO:0000256" key="2">
    <source>
        <dbReference type="ARBA" id="ARBA00006228"/>
    </source>
</evidence>
<evidence type="ECO:0000256" key="7">
    <source>
        <dbReference type="SAM" id="Phobius"/>
    </source>
</evidence>
<evidence type="ECO:0000256" key="5">
    <source>
        <dbReference type="ARBA" id="ARBA00022989"/>
    </source>
</evidence>
<evidence type="ECO:0000256" key="1">
    <source>
        <dbReference type="ARBA" id="ARBA00004651"/>
    </source>
</evidence>
<reference evidence="8 9" key="1">
    <citation type="submission" date="2023-11" db="EMBL/GenBank/DDBJ databases">
        <title>Arctic aerobic anoxygenic photoheterotroph Sediminicoccus rosea KRV36 adapts its photosynthesis to long days of polar summer.</title>
        <authorList>
            <person name="Tomasch J."/>
            <person name="Kopejtka K."/>
            <person name="Bily T."/>
            <person name="Gardiner A.T."/>
            <person name="Gardian Z."/>
            <person name="Shivaramu S."/>
            <person name="Koblizek M."/>
            <person name="Engelhardt F."/>
            <person name="Kaftan D."/>
        </authorList>
    </citation>
    <scope>NUCLEOTIDE SEQUENCE [LARGE SCALE GENOMIC DNA]</scope>
    <source>
        <strain evidence="8 9">R-30</strain>
    </source>
</reference>
<feature type="transmembrane region" description="Helical" evidence="7">
    <location>
        <begin position="12"/>
        <end position="39"/>
    </location>
</feature>
<keyword evidence="4 7" id="KW-0812">Transmembrane</keyword>
<keyword evidence="9" id="KW-1185">Reference proteome</keyword>
<evidence type="ECO:0000256" key="6">
    <source>
        <dbReference type="ARBA" id="ARBA00023136"/>
    </source>
</evidence>
<evidence type="ECO:0000256" key="4">
    <source>
        <dbReference type="ARBA" id="ARBA00022692"/>
    </source>
</evidence>
<evidence type="ECO:0000256" key="3">
    <source>
        <dbReference type="ARBA" id="ARBA00022475"/>
    </source>
</evidence>
<organism evidence="8 9">
    <name type="scientific">Sediminicoccus rosea</name>
    <dbReference type="NCBI Taxonomy" id="1225128"/>
    <lineage>
        <taxon>Bacteria</taxon>
        <taxon>Pseudomonadati</taxon>
        <taxon>Pseudomonadota</taxon>
        <taxon>Alphaproteobacteria</taxon>
        <taxon>Acetobacterales</taxon>
        <taxon>Roseomonadaceae</taxon>
        <taxon>Sediminicoccus</taxon>
    </lineage>
</organism>
<dbReference type="PANTHER" id="PTHR34584:SF1">
    <property type="entry name" value="NA(+)_H(+) ANTIPORTER SUBUNIT E1"/>
    <property type="match status" value="1"/>
</dbReference>
<keyword evidence="6 7" id="KW-0472">Membrane</keyword>
<accession>A0ABZ0PMJ3</accession>
<dbReference type="Pfam" id="PF01899">
    <property type="entry name" value="MNHE"/>
    <property type="match status" value="1"/>
</dbReference>
<proteinExistence type="inferred from homology"/>